<proteinExistence type="inferred from homology"/>
<organism evidence="4 5">
    <name type="scientific">Janthinobacterium fluminis</name>
    <dbReference type="NCBI Taxonomy" id="2987524"/>
    <lineage>
        <taxon>Bacteria</taxon>
        <taxon>Pseudomonadati</taxon>
        <taxon>Pseudomonadota</taxon>
        <taxon>Betaproteobacteria</taxon>
        <taxon>Burkholderiales</taxon>
        <taxon>Oxalobacteraceae</taxon>
        <taxon>Janthinobacterium</taxon>
    </lineage>
</organism>
<keyword evidence="3" id="KW-0732">Signal</keyword>
<accession>A0ABT5JUJ3</accession>
<gene>
    <name evidence="4" type="ORF">OIK44_02255</name>
</gene>
<dbReference type="SUPFAM" id="SSF55895">
    <property type="entry name" value="Ribonuclease Rh-like"/>
    <property type="match status" value="1"/>
</dbReference>
<dbReference type="Proteomes" id="UP001221208">
    <property type="component" value="Unassembled WGS sequence"/>
</dbReference>
<dbReference type="RefSeq" id="WP_273669035.1">
    <property type="nucleotide sequence ID" value="NZ_JAQQXR010000001.1"/>
</dbReference>
<evidence type="ECO:0000313" key="4">
    <source>
        <dbReference type="EMBL" id="MDC8756406.1"/>
    </source>
</evidence>
<dbReference type="EMBL" id="JAQQXR010000001">
    <property type="protein sequence ID" value="MDC8756406.1"/>
    <property type="molecule type" value="Genomic_DNA"/>
</dbReference>
<feature type="signal peptide" evidence="3">
    <location>
        <begin position="1"/>
        <end position="21"/>
    </location>
</feature>
<dbReference type="Gene3D" id="3.90.730.10">
    <property type="entry name" value="Ribonuclease T2-like"/>
    <property type="match status" value="1"/>
</dbReference>
<dbReference type="PANTHER" id="PTHR11240">
    <property type="entry name" value="RIBONUCLEASE T2"/>
    <property type="match status" value="1"/>
</dbReference>
<evidence type="ECO:0000256" key="2">
    <source>
        <dbReference type="RuleBase" id="RU004328"/>
    </source>
</evidence>
<dbReference type="PANTHER" id="PTHR11240:SF22">
    <property type="entry name" value="RIBONUCLEASE T2"/>
    <property type="match status" value="1"/>
</dbReference>
<evidence type="ECO:0000313" key="5">
    <source>
        <dbReference type="Proteomes" id="UP001221208"/>
    </source>
</evidence>
<name>A0ABT5JUJ3_9BURK</name>
<dbReference type="Pfam" id="PF00445">
    <property type="entry name" value="Ribonuclease_T2"/>
    <property type="match status" value="1"/>
</dbReference>
<sequence>MKSRQTFCFVALLALACGAQAERRPQRDAQQQSGVAGEFDYYAVALSWSPSFCAKRDDPGQCAAGRRLGFVLHGLWPQYVNGYPQNCTAAKLSPPVRAKYASIYPSPGLIGHEWAKHGSCSGLEQAAYFDLSAKLKEQIVIPAAYRQPASPVRASNADFVQAFMAANPAMPANAVLPFCSDGGRFLSEMRACFDKSGGAQSCSAQEVRRSNKSCGQASFLMPNVR</sequence>
<feature type="chain" id="PRO_5047452121" evidence="3">
    <location>
        <begin position="22"/>
        <end position="225"/>
    </location>
</feature>
<keyword evidence="5" id="KW-1185">Reference proteome</keyword>
<comment type="caution">
    <text evidence="4">The sequence shown here is derived from an EMBL/GenBank/DDBJ whole genome shotgun (WGS) entry which is preliminary data.</text>
</comment>
<protein>
    <submittedName>
        <fullName evidence="4">Ribonuclease</fullName>
    </submittedName>
</protein>
<dbReference type="InterPro" id="IPR036430">
    <property type="entry name" value="RNase_T2-like_sf"/>
</dbReference>
<dbReference type="PROSITE" id="PS00530">
    <property type="entry name" value="RNASE_T2_1"/>
    <property type="match status" value="1"/>
</dbReference>
<reference evidence="4 5" key="1">
    <citation type="submission" date="2022-10" db="EMBL/GenBank/DDBJ databases">
        <title>Janthinobacterium sp. hw3 Genome sequencing.</title>
        <authorList>
            <person name="Park S."/>
        </authorList>
    </citation>
    <scope>NUCLEOTIDE SEQUENCE [LARGE SCALE GENOMIC DNA]</scope>
    <source>
        <strain evidence="5">hw3</strain>
    </source>
</reference>
<dbReference type="InterPro" id="IPR001568">
    <property type="entry name" value="RNase_T2-like"/>
</dbReference>
<evidence type="ECO:0000256" key="3">
    <source>
        <dbReference type="SAM" id="SignalP"/>
    </source>
</evidence>
<evidence type="ECO:0000256" key="1">
    <source>
        <dbReference type="ARBA" id="ARBA00007469"/>
    </source>
</evidence>
<dbReference type="PROSITE" id="PS51257">
    <property type="entry name" value="PROKAR_LIPOPROTEIN"/>
    <property type="match status" value="1"/>
</dbReference>
<dbReference type="InterPro" id="IPR018188">
    <property type="entry name" value="RNase_T2_His_AS_1"/>
</dbReference>
<comment type="similarity">
    <text evidence="1 2">Belongs to the RNase T2 family.</text>
</comment>